<reference evidence="2" key="1">
    <citation type="submission" date="2020-08" db="EMBL/GenBank/DDBJ databases">
        <title>Whole genome shotgun sequence of Polymorphospora rubra NBRC 101157.</title>
        <authorList>
            <person name="Komaki H."/>
            <person name="Tamura T."/>
        </authorList>
    </citation>
    <scope>NUCLEOTIDE SEQUENCE</scope>
    <source>
        <strain evidence="2">NBRC 101157</strain>
    </source>
</reference>
<dbReference type="AlphaFoldDB" id="A0A810N4I1"/>
<name>A0A810N4I1_9ACTN</name>
<protein>
    <submittedName>
        <fullName evidence="2">Uncharacterized protein</fullName>
    </submittedName>
</protein>
<feature type="region of interest" description="Disordered" evidence="1">
    <location>
        <begin position="1"/>
        <end position="64"/>
    </location>
</feature>
<feature type="compositionally biased region" description="Basic and acidic residues" evidence="1">
    <location>
        <begin position="26"/>
        <end position="39"/>
    </location>
</feature>
<evidence type="ECO:0000256" key="1">
    <source>
        <dbReference type="SAM" id="MobiDB-lite"/>
    </source>
</evidence>
<accession>A0A810N4I1</accession>
<organism evidence="2 3">
    <name type="scientific">Polymorphospora rubra</name>
    <dbReference type="NCBI Taxonomy" id="338584"/>
    <lineage>
        <taxon>Bacteria</taxon>
        <taxon>Bacillati</taxon>
        <taxon>Actinomycetota</taxon>
        <taxon>Actinomycetes</taxon>
        <taxon>Micromonosporales</taxon>
        <taxon>Micromonosporaceae</taxon>
        <taxon>Polymorphospora</taxon>
    </lineage>
</organism>
<evidence type="ECO:0000313" key="2">
    <source>
        <dbReference type="EMBL" id="BCJ68392.1"/>
    </source>
</evidence>
<sequence length="86" mass="8995">MSADTTRTRPDVLFHGSDLLVPGVDPGDRNDAGRNDAGRNDASAMRSDITAPPAAPPKAHAGAYPLFGPSCPVGRGRPDMTHNIDM</sequence>
<dbReference type="EMBL" id="AP023359">
    <property type="protein sequence ID" value="BCJ68392.1"/>
    <property type="molecule type" value="Genomic_DNA"/>
</dbReference>
<keyword evidence="3" id="KW-1185">Reference proteome</keyword>
<evidence type="ECO:0000313" key="3">
    <source>
        <dbReference type="Proteomes" id="UP000680866"/>
    </source>
</evidence>
<proteinExistence type="predicted"/>
<dbReference type="Proteomes" id="UP000680866">
    <property type="component" value="Chromosome"/>
</dbReference>
<feature type="compositionally biased region" description="Basic and acidic residues" evidence="1">
    <location>
        <begin position="1"/>
        <end position="12"/>
    </location>
</feature>
<dbReference type="KEGG" id="pry:Prubr_54130"/>
<gene>
    <name evidence="2" type="ORF">Prubr_54130</name>
</gene>